<accession>A0A420JBU4</accession>
<dbReference type="EMBL" id="MCBS01012959">
    <property type="protein sequence ID" value="RKF84260.1"/>
    <property type="molecule type" value="Genomic_DNA"/>
</dbReference>
<comment type="caution">
    <text evidence="1">The sequence shown here is derived from an EMBL/GenBank/DDBJ whole genome shotgun (WGS) entry which is preliminary data.</text>
</comment>
<reference evidence="1 2" key="1">
    <citation type="journal article" date="2018" name="BMC Genomics">
        <title>Comparative genome analyses reveal sequence features reflecting distinct modes of host-adaptation between dicot and monocot powdery mildew.</title>
        <authorList>
            <person name="Wu Y."/>
            <person name="Ma X."/>
            <person name="Pan Z."/>
            <person name="Kale S.D."/>
            <person name="Song Y."/>
            <person name="King H."/>
            <person name="Zhang Q."/>
            <person name="Presley C."/>
            <person name="Deng X."/>
            <person name="Wei C.I."/>
            <person name="Xiao S."/>
        </authorList>
    </citation>
    <scope>NUCLEOTIDE SEQUENCE [LARGE SCALE GENOMIC DNA]</scope>
    <source>
        <strain evidence="1">UMSG1</strain>
    </source>
</reference>
<protein>
    <submittedName>
        <fullName evidence="1">Uncharacterized protein</fullName>
    </submittedName>
</protein>
<name>A0A420JBU4_9PEZI</name>
<evidence type="ECO:0000313" key="1">
    <source>
        <dbReference type="EMBL" id="RKF84260.1"/>
    </source>
</evidence>
<evidence type="ECO:0000313" key="2">
    <source>
        <dbReference type="Proteomes" id="UP000285326"/>
    </source>
</evidence>
<gene>
    <name evidence="1" type="ORF">GcM1_129002</name>
</gene>
<sequence length="147" mass="16543">MTQNLSLTRGSEIKSTDGINKLSNPIETQNIDIYSDFEETPVMGDFLNTDMILDTILDSNIPVVEHQLLPNDPEICEDLVYLPHSDEMLDVEMIPDASNCLVPVNGITTLGSPARYFFRKRKTSLDKNDRKTKKLRASIAKIIGFNI</sequence>
<organism evidence="1 2">
    <name type="scientific">Golovinomyces cichoracearum</name>
    <dbReference type="NCBI Taxonomy" id="62708"/>
    <lineage>
        <taxon>Eukaryota</taxon>
        <taxon>Fungi</taxon>
        <taxon>Dikarya</taxon>
        <taxon>Ascomycota</taxon>
        <taxon>Pezizomycotina</taxon>
        <taxon>Leotiomycetes</taxon>
        <taxon>Erysiphales</taxon>
        <taxon>Erysiphaceae</taxon>
        <taxon>Golovinomyces</taxon>
    </lineage>
</organism>
<proteinExistence type="predicted"/>
<dbReference type="Proteomes" id="UP000285326">
    <property type="component" value="Unassembled WGS sequence"/>
</dbReference>
<dbReference type="AlphaFoldDB" id="A0A420JBU4"/>